<dbReference type="Gene3D" id="2.120.10.30">
    <property type="entry name" value="TolB, C-terminal domain"/>
    <property type="match status" value="1"/>
</dbReference>
<dbReference type="EMBL" id="UINC01126178">
    <property type="protein sequence ID" value="SVD04491.1"/>
    <property type="molecule type" value="Genomic_DNA"/>
</dbReference>
<dbReference type="PANTHER" id="PTHR10680">
    <property type="entry name" value="PEPTIDYL-GLYCINE ALPHA-AMIDATING MONOOXYGENASE"/>
    <property type="match status" value="1"/>
</dbReference>
<reference evidence="4" key="1">
    <citation type="submission" date="2018-05" db="EMBL/GenBank/DDBJ databases">
        <authorList>
            <person name="Lanie J.A."/>
            <person name="Ng W.-L."/>
            <person name="Kazmierczak K.M."/>
            <person name="Andrzejewski T.M."/>
            <person name="Davidsen T.M."/>
            <person name="Wayne K.J."/>
            <person name="Tettelin H."/>
            <person name="Glass J.I."/>
            <person name="Rusch D."/>
            <person name="Podicherti R."/>
            <person name="Tsui H.-C.T."/>
            <person name="Winkler M.E."/>
        </authorList>
    </citation>
    <scope>NUCLEOTIDE SEQUENCE</scope>
</reference>
<name>A0A382S6F1_9ZZZZ</name>
<gene>
    <name evidence="4" type="ORF">METZ01_LOCUS357345</name>
</gene>
<dbReference type="Pfam" id="PF01436">
    <property type="entry name" value="NHL"/>
    <property type="match status" value="2"/>
</dbReference>
<dbReference type="PANTHER" id="PTHR10680:SF38">
    <property type="entry name" value="BLL1368 PROTEIN"/>
    <property type="match status" value="1"/>
</dbReference>
<dbReference type="AlphaFoldDB" id="A0A382S6F1"/>
<evidence type="ECO:0000256" key="1">
    <source>
        <dbReference type="ARBA" id="ARBA00022729"/>
    </source>
</evidence>
<sequence>VKTVLISLATIVVIIIIGCKTNDSQPTEESPYPKVNVAPWFEVDPDWPKRPVDILWSDMPGVAIDKTDNIWCYTRIQPAIQVYSPEGTLIKSWSTETNSTAHQIKIDKTGNVWLADIGLHLVRKFTPDGKELMHIGTPGEAGNDETHLNKPTDMAITSNGDVFISDGYGNARIVHCDKNGKFIKAWGTLGNTDGRFSIPHAIAIDSKDRIYVADRNNVRIQVYDTDGKLVDSWRNIVVPWGFCITENDDIWVCGSSPMKWRFNPKYPGAPLGCPPKDQVFMRFRPNGRLMQVLTIPKATDGEEQPG</sequence>
<evidence type="ECO:0000313" key="4">
    <source>
        <dbReference type="EMBL" id="SVD04491.1"/>
    </source>
</evidence>
<feature type="non-terminal residue" evidence="4">
    <location>
        <position position="1"/>
    </location>
</feature>
<keyword evidence="3" id="KW-0325">Glycoprotein</keyword>
<evidence type="ECO:0000256" key="3">
    <source>
        <dbReference type="ARBA" id="ARBA00023180"/>
    </source>
</evidence>
<keyword evidence="1" id="KW-0732">Signal</keyword>
<dbReference type="SUPFAM" id="SSF63829">
    <property type="entry name" value="Calcium-dependent phosphotriesterase"/>
    <property type="match status" value="1"/>
</dbReference>
<organism evidence="4">
    <name type="scientific">marine metagenome</name>
    <dbReference type="NCBI Taxonomy" id="408172"/>
    <lineage>
        <taxon>unclassified sequences</taxon>
        <taxon>metagenomes</taxon>
        <taxon>ecological metagenomes</taxon>
    </lineage>
</organism>
<dbReference type="InterPro" id="IPR001258">
    <property type="entry name" value="NHL_repeat"/>
</dbReference>
<feature type="non-terminal residue" evidence="4">
    <location>
        <position position="306"/>
    </location>
</feature>
<evidence type="ECO:0008006" key="5">
    <source>
        <dbReference type="Google" id="ProtNLM"/>
    </source>
</evidence>
<dbReference type="InterPro" id="IPR011042">
    <property type="entry name" value="6-blade_b-propeller_TolB-like"/>
</dbReference>
<dbReference type="CDD" id="cd14958">
    <property type="entry name" value="NHL_PAL_like"/>
    <property type="match status" value="1"/>
</dbReference>
<evidence type="ECO:0000256" key="2">
    <source>
        <dbReference type="ARBA" id="ARBA00022737"/>
    </source>
</evidence>
<protein>
    <recommendedName>
        <fullName evidence="5">Peptidylamidoglycolate lyase</fullName>
    </recommendedName>
</protein>
<dbReference type="PROSITE" id="PS51125">
    <property type="entry name" value="NHL"/>
    <property type="match status" value="2"/>
</dbReference>
<accession>A0A382S6F1</accession>
<keyword evidence="2" id="KW-0677">Repeat</keyword>
<proteinExistence type="predicted"/>